<sequence>MVKVTEDSDRDNKERREEPEEGKLPRTGTSNLATQHFHYHWSYPSGGPAAQATFHFGPGFEPQTSPHQHVVYFHVNPGVTVSFQMGDNIQTIKGPMTVPMVSTNSSPPIAMPVQVPHGHVVQQIVDESGTLRHVILSPQHPPLLPLPQHFGAGNPSGSSQPQSYYPGAMPHGFPAFSPMQPGGVLGHVPPQGHSPPPHNYHKDERTQRQYNKLKKKLEQKQLREHPLNTTPPLSPRKEINGNSRKGVGSVGTSEDGEESSSVQDEEEDTGIADVLGNIKAPEVSDVTSRTALVQWSPPQIENPQDVSYDVLLSDRGKEGKYKSIYTGEALSCRIEDLKPGTEYSVRVSARLETLVGCASEATLLVTPPCKPDAPLAPKLSSRSRNSITLKWSAALDNGGHIDHYVVEWEQNGSWSEAAKSKSKQAHIPKLQPATSYCFRIAAVNQYGKSDYSGVATFTTCDSPPPQPLPPNLTLATPSSLSLAWSIRPQDDEFMLQMEDPESKHGFLPVYSGKECSYICSSLRKNTTYKFRLKSQNDDGWSRWSDEARYSTLPGRPGPPSRPQLKGKIHLHFFRLKWDPPVDTGGAPVTSYTVQIVKYNKDGEYQVVYNGPNLSCTIEKLEPGTAYQVRVCCEGPGGTSDFSETALLATEPVCPGACSPPRLHGRVRSHSIPIKWGYPENDGGSSVTEMEVGVRSAEETELRTAYKGKETECVVNDLRPSQLYTFVVRAANKVGPGPWSEALEVMSGCAAPGIPPPPTLGLGPGSVTCSWVAPPHHGSPITSYTLQMATPPGDNYNQVYIGPATHCEVKPVPPATLCLFRLQASNSIGVSEWSEVRTIVTSAGPPGAVPGLKASVVSPTSISLTWGAPQSNGDLVTYYTVEAGDFSTTVTETNCVLDALAPATTYRIRVRGVNSIGPGAVSSLKVSTLPLPPEPPQLTCATSGHNFLKLRWGAPNSNVNNHVFTVVMSLHSNRRMLVYEGTSTSCKVSRLQEQTSYNFTITASNSTGKGPESETYTFPTVIAPPPLVKGLKVNEISNRSCHVEWSALKPQGNDRVDYTIQCARLREQTYRQVYRGSENKCEISDLEAGADYLVRACAIRLSPKGPIEGQFCNPVSLSTPPVHHEPPQHPIVRQHHHQGNGRRPLTDQQWAGIILSGFIVLAVLFAMLIAHIIY</sequence>
<keyword evidence="3" id="KW-0812">Transmembrane</keyword>
<feature type="region of interest" description="Disordered" evidence="2">
    <location>
        <begin position="1"/>
        <end position="29"/>
    </location>
</feature>
<reference evidence="5" key="1">
    <citation type="submission" date="2022-01" db="EMBL/GenBank/DDBJ databases">
        <authorList>
            <person name="King R."/>
        </authorList>
    </citation>
    <scope>NUCLEOTIDE SEQUENCE</scope>
</reference>
<evidence type="ECO:0000313" key="5">
    <source>
        <dbReference type="EMBL" id="CAH1396425.1"/>
    </source>
</evidence>
<protein>
    <recommendedName>
        <fullName evidence="4">Fibronectin type-III domain-containing protein</fullName>
    </recommendedName>
</protein>
<feature type="domain" description="Fibronectin type-III" evidence="4">
    <location>
        <begin position="466"/>
        <end position="554"/>
    </location>
</feature>
<dbReference type="InterPro" id="IPR050964">
    <property type="entry name" value="Striated_Muscle_Regulatory"/>
</dbReference>
<evidence type="ECO:0000259" key="4">
    <source>
        <dbReference type="PROSITE" id="PS50853"/>
    </source>
</evidence>
<dbReference type="PANTHER" id="PTHR13817">
    <property type="entry name" value="TITIN"/>
    <property type="match status" value="1"/>
</dbReference>
<dbReference type="PRINTS" id="PR00014">
    <property type="entry name" value="FNTYPEIII"/>
</dbReference>
<keyword evidence="6" id="KW-1185">Reference proteome</keyword>
<dbReference type="Gene3D" id="2.60.40.10">
    <property type="entry name" value="Immunoglobulins"/>
    <property type="match status" value="9"/>
</dbReference>
<dbReference type="SUPFAM" id="SSF49265">
    <property type="entry name" value="Fibronectin type III"/>
    <property type="match status" value="5"/>
</dbReference>
<keyword evidence="1" id="KW-0677">Repeat</keyword>
<dbReference type="Pfam" id="PF00041">
    <property type="entry name" value="fn3"/>
    <property type="match status" value="6"/>
</dbReference>
<feature type="region of interest" description="Disordered" evidence="2">
    <location>
        <begin position="218"/>
        <end position="271"/>
    </location>
</feature>
<keyword evidence="3" id="KW-0472">Membrane</keyword>
<feature type="domain" description="Fibronectin type-III" evidence="4">
    <location>
        <begin position="1026"/>
        <end position="1121"/>
    </location>
</feature>
<feature type="compositionally biased region" description="Low complexity" evidence="2">
    <location>
        <begin position="155"/>
        <end position="167"/>
    </location>
</feature>
<dbReference type="CDD" id="cd00063">
    <property type="entry name" value="FN3"/>
    <property type="match status" value="9"/>
</dbReference>
<feature type="transmembrane region" description="Helical" evidence="3">
    <location>
        <begin position="1149"/>
        <end position="1172"/>
    </location>
</feature>
<dbReference type="SMART" id="SM00060">
    <property type="entry name" value="FN3"/>
    <property type="match status" value="9"/>
</dbReference>
<evidence type="ECO:0000256" key="1">
    <source>
        <dbReference type="ARBA" id="ARBA00022737"/>
    </source>
</evidence>
<gene>
    <name evidence="5" type="ORF">NEZAVI_LOCUS6498</name>
</gene>
<accession>A0A9P0H6L6</accession>
<dbReference type="AlphaFoldDB" id="A0A9P0H6L6"/>
<feature type="region of interest" description="Disordered" evidence="2">
    <location>
        <begin position="139"/>
        <end position="205"/>
    </location>
</feature>
<dbReference type="InterPro" id="IPR013783">
    <property type="entry name" value="Ig-like_fold"/>
</dbReference>
<feature type="compositionally biased region" description="Basic and acidic residues" evidence="2">
    <location>
        <begin position="1"/>
        <end position="24"/>
    </location>
</feature>
<dbReference type="Proteomes" id="UP001152798">
    <property type="component" value="Chromosome 3"/>
</dbReference>
<name>A0A9P0H6L6_NEZVI</name>
<feature type="domain" description="Fibronectin type-III" evidence="4">
    <location>
        <begin position="558"/>
        <end position="652"/>
    </location>
</feature>
<feature type="domain" description="Fibronectin type-III" evidence="4">
    <location>
        <begin position="750"/>
        <end position="843"/>
    </location>
</feature>
<dbReference type="OrthoDB" id="443915at2759"/>
<proteinExistence type="predicted"/>
<evidence type="ECO:0000256" key="3">
    <source>
        <dbReference type="SAM" id="Phobius"/>
    </source>
</evidence>
<evidence type="ECO:0000256" key="2">
    <source>
        <dbReference type="SAM" id="MobiDB-lite"/>
    </source>
</evidence>
<feature type="domain" description="Fibronectin type-III" evidence="4">
    <location>
        <begin position="277"/>
        <end position="369"/>
    </location>
</feature>
<feature type="domain" description="Fibronectin type-III" evidence="4">
    <location>
        <begin position="931"/>
        <end position="1025"/>
    </location>
</feature>
<dbReference type="InterPro" id="IPR003961">
    <property type="entry name" value="FN3_dom"/>
</dbReference>
<dbReference type="InterPro" id="IPR036116">
    <property type="entry name" value="FN3_sf"/>
</dbReference>
<feature type="domain" description="Fibronectin type-III" evidence="4">
    <location>
        <begin position="844"/>
        <end position="930"/>
    </location>
</feature>
<organism evidence="5 6">
    <name type="scientific">Nezara viridula</name>
    <name type="common">Southern green stink bug</name>
    <name type="synonym">Cimex viridulus</name>
    <dbReference type="NCBI Taxonomy" id="85310"/>
    <lineage>
        <taxon>Eukaryota</taxon>
        <taxon>Metazoa</taxon>
        <taxon>Ecdysozoa</taxon>
        <taxon>Arthropoda</taxon>
        <taxon>Hexapoda</taxon>
        <taxon>Insecta</taxon>
        <taxon>Pterygota</taxon>
        <taxon>Neoptera</taxon>
        <taxon>Paraneoptera</taxon>
        <taxon>Hemiptera</taxon>
        <taxon>Heteroptera</taxon>
        <taxon>Panheteroptera</taxon>
        <taxon>Pentatomomorpha</taxon>
        <taxon>Pentatomoidea</taxon>
        <taxon>Pentatomidae</taxon>
        <taxon>Pentatominae</taxon>
        <taxon>Nezara</taxon>
    </lineage>
</organism>
<feature type="domain" description="Fibronectin type-III" evidence="4">
    <location>
        <begin position="656"/>
        <end position="749"/>
    </location>
</feature>
<dbReference type="EMBL" id="OV725079">
    <property type="protein sequence ID" value="CAH1396425.1"/>
    <property type="molecule type" value="Genomic_DNA"/>
</dbReference>
<feature type="compositionally biased region" description="Acidic residues" evidence="2">
    <location>
        <begin position="254"/>
        <end position="270"/>
    </location>
</feature>
<evidence type="ECO:0000313" key="6">
    <source>
        <dbReference type="Proteomes" id="UP001152798"/>
    </source>
</evidence>
<dbReference type="PANTHER" id="PTHR13817:SF73">
    <property type="entry name" value="FIBRONECTIN TYPE-III DOMAIN-CONTAINING PROTEIN"/>
    <property type="match status" value="1"/>
</dbReference>
<feature type="domain" description="Fibronectin type-III" evidence="4">
    <location>
        <begin position="373"/>
        <end position="462"/>
    </location>
</feature>
<dbReference type="PROSITE" id="PS50853">
    <property type="entry name" value="FN3"/>
    <property type="match status" value="9"/>
</dbReference>
<keyword evidence="3" id="KW-1133">Transmembrane helix</keyword>
<feature type="region of interest" description="Disordered" evidence="2">
    <location>
        <begin position="1118"/>
        <end position="1142"/>
    </location>
</feature>